<dbReference type="OrthoDB" id="9809030at2"/>
<keyword evidence="5" id="KW-0547">Nucleotide-binding</keyword>
<dbReference type="Gene3D" id="3.40.50.300">
    <property type="entry name" value="P-loop containing nucleotide triphosphate hydrolases"/>
    <property type="match status" value="1"/>
</dbReference>
<dbReference type="STRING" id="1428644.BIV57_06675"/>
<comment type="similarity">
    <text evidence="2">Belongs to the ABC transporter superfamily.</text>
</comment>
<gene>
    <name evidence="10" type="ORF">BIV57_06675</name>
</gene>
<feature type="region of interest" description="Disordered" evidence="8">
    <location>
        <begin position="362"/>
        <end position="394"/>
    </location>
</feature>
<keyword evidence="11" id="KW-1185">Reference proteome</keyword>
<dbReference type="GO" id="GO:0005886">
    <property type="term" value="C:plasma membrane"/>
    <property type="evidence" value="ECO:0007669"/>
    <property type="project" value="UniProtKB-SubCell"/>
</dbReference>
<dbReference type="Pfam" id="PF08352">
    <property type="entry name" value="oligo_HPY"/>
    <property type="match status" value="1"/>
</dbReference>
<dbReference type="GO" id="GO:0005524">
    <property type="term" value="F:ATP binding"/>
    <property type="evidence" value="ECO:0007669"/>
    <property type="project" value="UniProtKB-KW"/>
</dbReference>
<comment type="subcellular location">
    <subcellularLocation>
        <location evidence="1">Cell membrane</location>
        <topology evidence="1">Peripheral membrane protein</topology>
    </subcellularLocation>
</comment>
<dbReference type="AlphaFoldDB" id="A0A1J7BI35"/>
<keyword evidence="7" id="KW-0472">Membrane</keyword>
<keyword evidence="4" id="KW-1003">Cell membrane</keyword>
<dbReference type="Pfam" id="PF00005">
    <property type="entry name" value="ABC_tran"/>
    <property type="match status" value="1"/>
</dbReference>
<reference evidence="10 11" key="1">
    <citation type="submission" date="2016-10" db="EMBL/GenBank/DDBJ databases">
        <title>Genome sequence of Streptomyces gilvigriseus MUSC 26.</title>
        <authorList>
            <person name="Lee L.-H."/>
            <person name="Ser H.-L."/>
        </authorList>
    </citation>
    <scope>NUCLEOTIDE SEQUENCE [LARGE SCALE GENOMIC DNA]</scope>
    <source>
        <strain evidence="10 11">MUSC 26</strain>
    </source>
</reference>
<evidence type="ECO:0000313" key="10">
    <source>
        <dbReference type="EMBL" id="OIV38335.1"/>
    </source>
</evidence>
<evidence type="ECO:0000256" key="8">
    <source>
        <dbReference type="SAM" id="MobiDB-lite"/>
    </source>
</evidence>
<evidence type="ECO:0000256" key="6">
    <source>
        <dbReference type="ARBA" id="ARBA00022840"/>
    </source>
</evidence>
<dbReference type="NCBIfam" id="TIGR01727">
    <property type="entry name" value="oligo_HPY"/>
    <property type="match status" value="1"/>
</dbReference>
<evidence type="ECO:0000256" key="2">
    <source>
        <dbReference type="ARBA" id="ARBA00005417"/>
    </source>
</evidence>
<dbReference type="PANTHER" id="PTHR43297">
    <property type="entry name" value="OLIGOPEPTIDE TRANSPORT ATP-BINDING PROTEIN APPD"/>
    <property type="match status" value="1"/>
</dbReference>
<evidence type="ECO:0000256" key="1">
    <source>
        <dbReference type="ARBA" id="ARBA00004202"/>
    </source>
</evidence>
<keyword evidence="6 10" id="KW-0067">ATP-binding</keyword>
<comment type="caution">
    <text evidence="10">The sequence shown here is derived from an EMBL/GenBank/DDBJ whole genome shotgun (WGS) entry which is preliminary data.</text>
</comment>
<evidence type="ECO:0000259" key="9">
    <source>
        <dbReference type="PROSITE" id="PS50893"/>
    </source>
</evidence>
<dbReference type="PROSITE" id="PS50893">
    <property type="entry name" value="ABC_TRANSPORTER_2"/>
    <property type="match status" value="1"/>
</dbReference>
<evidence type="ECO:0000256" key="4">
    <source>
        <dbReference type="ARBA" id="ARBA00022475"/>
    </source>
</evidence>
<dbReference type="InterPro" id="IPR003439">
    <property type="entry name" value="ABC_transporter-like_ATP-bd"/>
</dbReference>
<dbReference type="InterPro" id="IPR050388">
    <property type="entry name" value="ABC_Ni/Peptide_Import"/>
</dbReference>
<dbReference type="SMART" id="SM00382">
    <property type="entry name" value="AAA"/>
    <property type="match status" value="1"/>
</dbReference>
<feature type="compositionally biased region" description="Acidic residues" evidence="8">
    <location>
        <begin position="364"/>
        <end position="383"/>
    </location>
</feature>
<organism evidence="10 11">
    <name type="scientific">Mangrovactinospora gilvigrisea</name>
    <dbReference type="NCBI Taxonomy" id="1428644"/>
    <lineage>
        <taxon>Bacteria</taxon>
        <taxon>Bacillati</taxon>
        <taxon>Actinomycetota</taxon>
        <taxon>Actinomycetes</taxon>
        <taxon>Kitasatosporales</taxon>
        <taxon>Streptomycetaceae</taxon>
        <taxon>Mangrovactinospora</taxon>
    </lineage>
</organism>
<evidence type="ECO:0000313" key="11">
    <source>
        <dbReference type="Proteomes" id="UP000243342"/>
    </source>
</evidence>
<dbReference type="EMBL" id="MLCF01000025">
    <property type="protein sequence ID" value="OIV38335.1"/>
    <property type="molecule type" value="Genomic_DNA"/>
</dbReference>
<proteinExistence type="inferred from homology"/>
<dbReference type="GO" id="GO:0016887">
    <property type="term" value="F:ATP hydrolysis activity"/>
    <property type="evidence" value="ECO:0007669"/>
    <property type="project" value="InterPro"/>
</dbReference>
<dbReference type="SUPFAM" id="SSF52540">
    <property type="entry name" value="P-loop containing nucleoside triphosphate hydrolases"/>
    <property type="match status" value="1"/>
</dbReference>
<dbReference type="FunFam" id="3.40.50.300:FF:000016">
    <property type="entry name" value="Oligopeptide ABC transporter ATP-binding component"/>
    <property type="match status" value="1"/>
</dbReference>
<evidence type="ECO:0000256" key="3">
    <source>
        <dbReference type="ARBA" id="ARBA00022448"/>
    </source>
</evidence>
<dbReference type="GO" id="GO:0015833">
    <property type="term" value="P:peptide transport"/>
    <property type="evidence" value="ECO:0007669"/>
    <property type="project" value="InterPro"/>
</dbReference>
<keyword evidence="3" id="KW-0813">Transport</keyword>
<dbReference type="InterPro" id="IPR003593">
    <property type="entry name" value="AAA+_ATPase"/>
</dbReference>
<evidence type="ECO:0000256" key="7">
    <source>
        <dbReference type="ARBA" id="ARBA00023136"/>
    </source>
</evidence>
<dbReference type="InterPro" id="IPR027417">
    <property type="entry name" value="P-loop_NTPase"/>
</dbReference>
<dbReference type="Proteomes" id="UP000243342">
    <property type="component" value="Unassembled WGS sequence"/>
</dbReference>
<dbReference type="InterPro" id="IPR013563">
    <property type="entry name" value="Oligopep_ABC_C"/>
</dbReference>
<dbReference type="PANTHER" id="PTHR43297:SF2">
    <property type="entry name" value="DIPEPTIDE TRANSPORT ATP-BINDING PROTEIN DPPD"/>
    <property type="match status" value="1"/>
</dbReference>
<evidence type="ECO:0000256" key="5">
    <source>
        <dbReference type="ARBA" id="ARBA00022741"/>
    </source>
</evidence>
<dbReference type="RefSeq" id="WP_071655744.1">
    <property type="nucleotide sequence ID" value="NZ_MLCF01000025.1"/>
</dbReference>
<feature type="domain" description="ABC transporter" evidence="9">
    <location>
        <begin position="21"/>
        <end position="285"/>
    </location>
</feature>
<dbReference type="CDD" id="cd03257">
    <property type="entry name" value="ABC_NikE_OppD_transporters"/>
    <property type="match status" value="1"/>
</dbReference>
<dbReference type="PROSITE" id="PS00211">
    <property type="entry name" value="ABC_TRANSPORTER_1"/>
    <property type="match status" value="1"/>
</dbReference>
<accession>A0A1J7BI35</accession>
<protein>
    <submittedName>
        <fullName evidence="10">Peptide ABC transporter ATP-binding protein</fullName>
    </submittedName>
</protein>
<dbReference type="InterPro" id="IPR017871">
    <property type="entry name" value="ABC_transporter-like_CS"/>
</dbReference>
<sequence>MATVVNQERSGTGSSTDRPVLQVEDLRITYRTGRSGRAVEAVRGVSFDLYPRQALALVGESGCGKSTLALGLLRLLPRLGGISGGSIRYQPQGGGDPVDVRALEGRRLRAWRWSEVAMVFQGAMNAFNPVLRIEDQFADTIRAHAEGNGRAARPSMREVRERAAENLRAVRLEPARVLGSYPHELSGGMRQRVLIALSLVLEPQVLLMDEPTTALDLLTQRSIVDMLRELREERGFALIFISHDLALASELSDRVATMYAGRIIETGATPEVFAHPRHPYTSGLMRAVPRVRGGGPGPVSIPGSPPDLAHPPAGCAFAARCPHVRDACHETDPPLETVAVSNGPELTAHRAACLRWRELAEEAAAADDAEQAADAGQTDDAEQAELPQQKGATE</sequence>
<name>A0A1J7BI35_9ACTN</name>